<dbReference type="Proteomes" id="UP000807342">
    <property type="component" value="Unassembled WGS sequence"/>
</dbReference>
<reference evidence="1" key="1">
    <citation type="submission" date="2020-11" db="EMBL/GenBank/DDBJ databases">
        <authorList>
            <consortium name="DOE Joint Genome Institute"/>
            <person name="Ahrendt S."/>
            <person name="Riley R."/>
            <person name="Andreopoulos W."/>
            <person name="Labutti K."/>
            <person name="Pangilinan J."/>
            <person name="Ruiz-Duenas F.J."/>
            <person name="Barrasa J.M."/>
            <person name="Sanchez-Garcia M."/>
            <person name="Camarero S."/>
            <person name="Miyauchi S."/>
            <person name="Serrano A."/>
            <person name="Linde D."/>
            <person name="Babiker R."/>
            <person name="Drula E."/>
            <person name="Ayuso-Fernandez I."/>
            <person name="Pacheco R."/>
            <person name="Padilla G."/>
            <person name="Ferreira P."/>
            <person name="Barriuso J."/>
            <person name="Kellner H."/>
            <person name="Castanera R."/>
            <person name="Alfaro M."/>
            <person name="Ramirez L."/>
            <person name="Pisabarro A.G."/>
            <person name="Kuo A."/>
            <person name="Tritt A."/>
            <person name="Lipzen A."/>
            <person name="He G."/>
            <person name="Yan M."/>
            <person name="Ng V."/>
            <person name="Cullen D."/>
            <person name="Martin F."/>
            <person name="Rosso M.-N."/>
            <person name="Henrissat B."/>
            <person name="Hibbett D."/>
            <person name="Martinez A.T."/>
            <person name="Grigoriev I.V."/>
        </authorList>
    </citation>
    <scope>NUCLEOTIDE SEQUENCE</scope>
    <source>
        <strain evidence="1">MF-IS2</strain>
    </source>
</reference>
<protein>
    <submittedName>
        <fullName evidence="1">Uncharacterized protein</fullName>
    </submittedName>
</protein>
<organism evidence="1 2">
    <name type="scientific">Macrolepiota fuliginosa MF-IS2</name>
    <dbReference type="NCBI Taxonomy" id="1400762"/>
    <lineage>
        <taxon>Eukaryota</taxon>
        <taxon>Fungi</taxon>
        <taxon>Dikarya</taxon>
        <taxon>Basidiomycota</taxon>
        <taxon>Agaricomycotina</taxon>
        <taxon>Agaricomycetes</taxon>
        <taxon>Agaricomycetidae</taxon>
        <taxon>Agaricales</taxon>
        <taxon>Agaricineae</taxon>
        <taxon>Agaricaceae</taxon>
        <taxon>Macrolepiota</taxon>
    </lineage>
</organism>
<name>A0A9P6BYL2_9AGAR</name>
<feature type="non-terminal residue" evidence="1">
    <location>
        <position position="94"/>
    </location>
</feature>
<dbReference type="OrthoDB" id="3210866at2759"/>
<comment type="caution">
    <text evidence="1">The sequence shown here is derived from an EMBL/GenBank/DDBJ whole genome shotgun (WGS) entry which is preliminary data.</text>
</comment>
<accession>A0A9P6BYL2</accession>
<proteinExistence type="predicted"/>
<dbReference type="EMBL" id="MU151569">
    <property type="protein sequence ID" value="KAF9442779.1"/>
    <property type="molecule type" value="Genomic_DNA"/>
</dbReference>
<gene>
    <name evidence="1" type="ORF">P691DRAFT_649664</name>
</gene>
<keyword evidence="2" id="KW-1185">Reference proteome</keyword>
<dbReference type="AlphaFoldDB" id="A0A9P6BYL2"/>
<sequence>WDDTLPNWDSLQCLLVIQGHAITLKYWPSIYSCGRPGEWESKKRKWGEWMYIATCWHHSSPENFWQEFSDDNGQRLQYMDIVSVLHKQCQERDT</sequence>
<evidence type="ECO:0000313" key="1">
    <source>
        <dbReference type="EMBL" id="KAF9442779.1"/>
    </source>
</evidence>
<evidence type="ECO:0000313" key="2">
    <source>
        <dbReference type="Proteomes" id="UP000807342"/>
    </source>
</evidence>
<feature type="non-terminal residue" evidence="1">
    <location>
        <position position="1"/>
    </location>
</feature>